<dbReference type="Gene3D" id="1.10.3720.10">
    <property type="entry name" value="MetI-like"/>
    <property type="match status" value="1"/>
</dbReference>
<keyword evidence="7 9" id="KW-1133">Transmembrane helix</keyword>
<reference evidence="11 12" key="1">
    <citation type="submission" date="2024-06" db="EMBL/GenBank/DDBJ databases">
        <title>Genomic Encyclopedia of Type Strains, Phase IV (KMG-IV): sequencing the most valuable type-strain genomes for metagenomic binning, comparative biology and taxonomic classification.</title>
        <authorList>
            <person name="Goeker M."/>
        </authorList>
    </citation>
    <scope>NUCLEOTIDE SEQUENCE [LARGE SCALE GENOMIC DNA]</scope>
    <source>
        <strain evidence="11 12">DSM 27865</strain>
    </source>
</reference>
<organism evidence="11 12">
    <name type="scientific">Aquamicrobium terrae</name>
    <dbReference type="NCBI Taxonomy" id="1324945"/>
    <lineage>
        <taxon>Bacteria</taxon>
        <taxon>Pseudomonadati</taxon>
        <taxon>Pseudomonadota</taxon>
        <taxon>Alphaproteobacteria</taxon>
        <taxon>Hyphomicrobiales</taxon>
        <taxon>Phyllobacteriaceae</taxon>
        <taxon>Aquamicrobium</taxon>
    </lineage>
</organism>
<dbReference type="PROSITE" id="PS50928">
    <property type="entry name" value="ABC_TM1"/>
    <property type="match status" value="1"/>
</dbReference>
<evidence type="ECO:0000256" key="6">
    <source>
        <dbReference type="ARBA" id="ARBA00022927"/>
    </source>
</evidence>
<evidence type="ECO:0000259" key="10">
    <source>
        <dbReference type="PROSITE" id="PS50928"/>
    </source>
</evidence>
<evidence type="ECO:0000256" key="7">
    <source>
        <dbReference type="ARBA" id="ARBA00022989"/>
    </source>
</evidence>
<comment type="similarity">
    <text evidence="9">Belongs to the binding-protein-dependent transport system permease family.</text>
</comment>
<dbReference type="Proteomes" id="UP001549076">
    <property type="component" value="Unassembled WGS sequence"/>
</dbReference>
<keyword evidence="2 9" id="KW-0813">Transport</keyword>
<evidence type="ECO:0000313" key="11">
    <source>
        <dbReference type="EMBL" id="MET3792789.1"/>
    </source>
</evidence>
<evidence type="ECO:0000256" key="1">
    <source>
        <dbReference type="ARBA" id="ARBA00004651"/>
    </source>
</evidence>
<keyword evidence="4 9" id="KW-0812">Transmembrane</keyword>
<keyword evidence="6" id="KW-0653">Protein transport</keyword>
<evidence type="ECO:0000256" key="2">
    <source>
        <dbReference type="ARBA" id="ARBA00022448"/>
    </source>
</evidence>
<dbReference type="SUPFAM" id="SSF161098">
    <property type="entry name" value="MetI-like"/>
    <property type="match status" value="1"/>
</dbReference>
<feature type="domain" description="ABC transmembrane type-1" evidence="10">
    <location>
        <begin position="95"/>
        <end position="284"/>
    </location>
</feature>
<feature type="transmembrane region" description="Helical" evidence="9">
    <location>
        <begin position="261"/>
        <end position="283"/>
    </location>
</feature>
<dbReference type="EMBL" id="JBEPML010000010">
    <property type="protein sequence ID" value="MET3792789.1"/>
    <property type="molecule type" value="Genomic_DNA"/>
</dbReference>
<dbReference type="CDD" id="cd06261">
    <property type="entry name" value="TM_PBP2"/>
    <property type="match status" value="1"/>
</dbReference>
<evidence type="ECO:0000256" key="4">
    <source>
        <dbReference type="ARBA" id="ARBA00022692"/>
    </source>
</evidence>
<feature type="transmembrane region" description="Helical" evidence="9">
    <location>
        <begin position="143"/>
        <end position="168"/>
    </location>
</feature>
<accession>A0ABV2N153</accession>
<evidence type="ECO:0000313" key="12">
    <source>
        <dbReference type="Proteomes" id="UP001549076"/>
    </source>
</evidence>
<sequence>MTNVITPDAQPVATRPRKGALGKLVRRPLALIGMIIIVIVVAGAALAPYLTNFRPDEQIFDGLTLSGEPLPPNATFWLGTDLLGRDLLTRILYGARTSLFIGIIANGIALIIGTLIGVVAGYYRGWIGSVLMRFTDLMMAFPALLLAICLAAVFQPSLWIVALVIALVNWVQTARVMYTQTSSLAEREFIDAERTIGASGARILFLHILPHLVPTIIVWGTLGISTTVLLEATLSYLGIGVQPPTPSWGNIIFENQTYFQAAPWLVFFPGVAILALALAFNLVGDALRDILDPTQRGRA</sequence>
<keyword evidence="8 9" id="KW-0472">Membrane</keyword>
<comment type="caution">
    <text evidence="11">The sequence shown here is derived from an EMBL/GenBank/DDBJ whole genome shotgun (WGS) entry which is preliminary data.</text>
</comment>
<dbReference type="InterPro" id="IPR035906">
    <property type="entry name" value="MetI-like_sf"/>
</dbReference>
<dbReference type="RefSeq" id="WP_354196119.1">
    <property type="nucleotide sequence ID" value="NZ_JBEPML010000010.1"/>
</dbReference>
<dbReference type="Pfam" id="PF12911">
    <property type="entry name" value="OppC_N"/>
    <property type="match status" value="1"/>
</dbReference>
<protein>
    <submittedName>
        <fullName evidence="11">Peptide/nickel transport system permease protein</fullName>
    </submittedName>
</protein>
<feature type="transmembrane region" description="Helical" evidence="9">
    <location>
        <begin position="29"/>
        <end position="50"/>
    </location>
</feature>
<dbReference type="InterPro" id="IPR000515">
    <property type="entry name" value="MetI-like"/>
</dbReference>
<name>A0ABV2N153_9HYPH</name>
<feature type="transmembrane region" description="Helical" evidence="9">
    <location>
        <begin position="99"/>
        <end position="123"/>
    </location>
</feature>
<comment type="subcellular location">
    <subcellularLocation>
        <location evidence="1 9">Cell membrane</location>
        <topology evidence="1 9">Multi-pass membrane protein</topology>
    </subcellularLocation>
</comment>
<dbReference type="PANTHER" id="PTHR43386">
    <property type="entry name" value="OLIGOPEPTIDE TRANSPORT SYSTEM PERMEASE PROTEIN APPC"/>
    <property type="match status" value="1"/>
</dbReference>
<dbReference type="InterPro" id="IPR050366">
    <property type="entry name" value="BP-dependent_transpt_permease"/>
</dbReference>
<keyword evidence="12" id="KW-1185">Reference proteome</keyword>
<keyword evidence="5" id="KW-0571">Peptide transport</keyword>
<dbReference type="PANTHER" id="PTHR43386:SF1">
    <property type="entry name" value="D,D-DIPEPTIDE TRANSPORT SYSTEM PERMEASE PROTEIN DDPC-RELATED"/>
    <property type="match status" value="1"/>
</dbReference>
<gene>
    <name evidence="11" type="ORF">ABID37_003012</name>
</gene>
<evidence type="ECO:0000256" key="8">
    <source>
        <dbReference type="ARBA" id="ARBA00023136"/>
    </source>
</evidence>
<evidence type="ECO:0000256" key="9">
    <source>
        <dbReference type="RuleBase" id="RU363032"/>
    </source>
</evidence>
<proteinExistence type="inferred from homology"/>
<evidence type="ECO:0000256" key="5">
    <source>
        <dbReference type="ARBA" id="ARBA00022856"/>
    </source>
</evidence>
<keyword evidence="3" id="KW-1003">Cell membrane</keyword>
<dbReference type="InterPro" id="IPR025966">
    <property type="entry name" value="OppC_N"/>
</dbReference>
<evidence type="ECO:0000256" key="3">
    <source>
        <dbReference type="ARBA" id="ARBA00022475"/>
    </source>
</evidence>
<dbReference type="Pfam" id="PF00528">
    <property type="entry name" value="BPD_transp_1"/>
    <property type="match status" value="1"/>
</dbReference>